<dbReference type="Pfam" id="PF01167">
    <property type="entry name" value="Tub"/>
    <property type="match status" value="1"/>
</dbReference>
<feature type="region of interest" description="Disordered" evidence="2">
    <location>
        <begin position="1"/>
        <end position="63"/>
    </location>
</feature>
<dbReference type="PANTHER" id="PTHR16517:SF2">
    <property type="entry name" value="TUBBY-RELATED PROTEIN 4"/>
    <property type="match status" value="1"/>
</dbReference>
<dbReference type="Gene3D" id="3.20.90.10">
    <property type="entry name" value="Tubby Protein, Chain A"/>
    <property type="match status" value="1"/>
</dbReference>
<keyword evidence="5" id="KW-1185">Reference proteome</keyword>
<feature type="non-terminal residue" evidence="4">
    <location>
        <position position="1"/>
    </location>
</feature>
<comment type="caution">
    <text evidence="4">The sequence shown here is derived from an EMBL/GenBank/DDBJ whole genome shotgun (WGS) entry which is preliminary data.</text>
</comment>
<dbReference type="PANTHER" id="PTHR16517">
    <property type="entry name" value="TUBBY-RELATED"/>
    <property type="match status" value="1"/>
</dbReference>
<feature type="compositionally biased region" description="Basic and acidic residues" evidence="2">
    <location>
        <begin position="10"/>
        <end position="19"/>
    </location>
</feature>
<dbReference type="InterPro" id="IPR025659">
    <property type="entry name" value="Tubby-like_C"/>
</dbReference>
<feature type="compositionally biased region" description="Low complexity" evidence="2">
    <location>
        <begin position="147"/>
        <end position="161"/>
    </location>
</feature>
<proteinExistence type="inferred from homology"/>
<name>A0AAV2S5B7_MEGNR</name>
<dbReference type="InterPro" id="IPR000007">
    <property type="entry name" value="Tubby_C"/>
</dbReference>
<feature type="region of interest" description="Disordered" evidence="2">
    <location>
        <begin position="228"/>
        <end position="255"/>
    </location>
</feature>
<sequence length="338" mass="37962">QQKKCSGRPWLRDCGKSRSLDSSPYTLKRKKHQHTNTSVKTTTTTTKIQTNTKVPHSSQYPSNKIERCATRTLKESVLVERLAALQRECNISSSKNPQPPPTPVHQPSTPILSRHIQSQSPPTPTPGNTPNQTPNHTPSITPPHLAISSPPVSKSIPSTPIKTRKARRHQSSSPIRKHLLNSPLLSRRRQRRGTVESSDDEVVNCSSDAEVFCSSSSYRNLETFQKTQLRNKLRRSRGRENNTGSNGDCSGNTTPRHRQFVMHNKAPLWNENSQVYQLDFGGRVTQESAKNFQIEFKGNQVMQFGRIDGNAYTLDFQYPFSAVQAFAVALANVTQRLK</sequence>
<protein>
    <recommendedName>
        <fullName evidence="3">Tubby C-terminal domain-containing protein</fullName>
    </recommendedName>
</protein>
<accession>A0AAV2S5B7</accession>
<feature type="non-terminal residue" evidence="4">
    <location>
        <position position="338"/>
    </location>
</feature>
<reference evidence="4 5" key="1">
    <citation type="submission" date="2024-05" db="EMBL/GenBank/DDBJ databases">
        <authorList>
            <person name="Wallberg A."/>
        </authorList>
    </citation>
    <scope>NUCLEOTIDE SEQUENCE [LARGE SCALE GENOMIC DNA]</scope>
</reference>
<feature type="region of interest" description="Disordered" evidence="2">
    <location>
        <begin position="91"/>
        <end position="201"/>
    </location>
</feature>
<evidence type="ECO:0000313" key="5">
    <source>
        <dbReference type="Proteomes" id="UP001497623"/>
    </source>
</evidence>
<feature type="compositionally biased region" description="Basic residues" evidence="2">
    <location>
        <begin position="162"/>
        <end position="179"/>
    </location>
</feature>
<dbReference type="AlphaFoldDB" id="A0AAV2S5B7"/>
<dbReference type="Proteomes" id="UP001497623">
    <property type="component" value="Unassembled WGS sequence"/>
</dbReference>
<feature type="compositionally biased region" description="Low complexity" evidence="2">
    <location>
        <begin position="35"/>
        <end position="53"/>
    </location>
</feature>
<organism evidence="4 5">
    <name type="scientific">Meganyctiphanes norvegica</name>
    <name type="common">Northern krill</name>
    <name type="synonym">Thysanopoda norvegica</name>
    <dbReference type="NCBI Taxonomy" id="48144"/>
    <lineage>
        <taxon>Eukaryota</taxon>
        <taxon>Metazoa</taxon>
        <taxon>Ecdysozoa</taxon>
        <taxon>Arthropoda</taxon>
        <taxon>Crustacea</taxon>
        <taxon>Multicrustacea</taxon>
        <taxon>Malacostraca</taxon>
        <taxon>Eumalacostraca</taxon>
        <taxon>Eucarida</taxon>
        <taxon>Euphausiacea</taxon>
        <taxon>Euphausiidae</taxon>
        <taxon>Meganyctiphanes</taxon>
    </lineage>
</organism>
<dbReference type="EMBL" id="CAXKWB010044459">
    <property type="protein sequence ID" value="CAL4160700.1"/>
    <property type="molecule type" value="Genomic_DNA"/>
</dbReference>
<gene>
    <name evidence="4" type="ORF">MNOR_LOCUS32532</name>
</gene>
<dbReference type="SUPFAM" id="SSF54518">
    <property type="entry name" value="Tubby C-terminal domain-like"/>
    <property type="match status" value="1"/>
</dbReference>
<feature type="compositionally biased region" description="Polar residues" evidence="2">
    <location>
        <begin position="241"/>
        <end position="254"/>
    </location>
</feature>
<comment type="similarity">
    <text evidence="1">Belongs to the TUB family.</text>
</comment>
<evidence type="ECO:0000259" key="3">
    <source>
        <dbReference type="Pfam" id="PF01167"/>
    </source>
</evidence>
<evidence type="ECO:0000313" key="4">
    <source>
        <dbReference type="EMBL" id="CAL4160700.1"/>
    </source>
</evidence>
<evidence type="ECO:0000256" key="2">
    <source>
        <dbReference type="SAM" id="MobiDB-lite"/>
    </source>
</evidence>
<feature type="domain" description="Tubby C-terminal" evidence="3">
    <location>
        <begin position="240"/>
        <end position="332"/>
    </location>
</feature>
<evidence type="ECO:0000256" key="1">
    <source>
        <dbReference type="ARBA" id="ARBA00007129"/>
    </source>
</evidence>
<feature type="compositionally biased region" description="Low complexity" evidence="2">
    <location>
        <begin position="128"/>
        <end position="139"/>
    </location>
</feature>